<proteinExistence type="inferred from homology"/>
<evidence type="ECO:0000313" key="3">
    <source>
        <dbReference type="EMBL" id="VFT89510.1"/>
    </source>
</evidence>
<dbReference type="Proteomes" id="UP000332933">
    <property type="component" value="Unassembled WGS sequence"/>
</dbReference>
<dbReference type="AlphaFoldDB" id="A0A485KWI6"/>
<evidence type="ECO:0000313" key="4">
    <source>
        <dbReference type="Proteomes" id="UP000332933"/>
    </source>
</evidence>
<dbReference type="EMBL" id="VJMH01005384">
    <property type="protein sequence ID" value="KAF0696591.1"/>
    <property type="molecule type" value="Genomic_DNA"/>
</dbReference>
<reference evidence="3 4" key="1">
    <citation type="submission" date="2019-03" db="EMBL/GenBank/DDBJ databases">
        <authorList>
            <person name="Gaulin E."/>
            <person name="Dumas B."/>
        </authorList>
    </citation>
    <scope>NUCLEOTIDE SEQUENCE [LARGE SCALE GENOMIC DNA]</scope>
    <source>
        <strain evidence="3">CBS 568.67</strain>
    </source>
</reference>
<dbReference type="InterPro" id="IPR050121">
    <property type="entry name" value="Cytochrome_P450_monoxygenase"/>
</dbReference>
<dbReference type="SUPFAM" id="SSF48264">
    <property type="entry name" value="Cytochrome P450"/>
    <property type="match status" value="1"/>
</dbReference>
<name>A0A485KWI6_9STRA</name>
<dbReference type="InterPro" id="IPR001128">
    <property type="entry name" value="Cyt_P450"/>
</dbReference>
<dbReference type="InterPro" id="IPR036396">
    <property type="entry name" value="Cyt_P450_sf"/>
</dbReference>
<keyword evidence="4" id="KW-1185">Reference proteome</keyword>
<comment type="similarity">
    <text evidence="1">Belongs to the cytochrome P450 family.</text>
</comment>
<dbReference type="GO" id="GO:0004497">
    <property type="term" value="F:monooxygenase activity"/>
    <property type="evidence" value="ECO:0007669"/>
    <property type="project" value="InterPro"/>
</dbReference>
<organism evidence="3 4">
    <name type="scientific">Aphanomyces stellatus</name>
    <dbReference type="NCBI Taxonomy" id="120398"/>
    <lineage>
        <taxon>Eukaryota</taxon>
        <taxon>Sar</taxon>
        <taxon>Stramenopiles</taxon>
        <taxon>Oomycota</taxon>
        <taxon>Saprolegniomycetes</taxon>
        <taxon>Saprolegniales</taxon>
        <taxon>Verrucalvaceae</taxon>
        <taxon>Aphanomyces</taxon>
    </lineage>
</organism>
<dbReference type="GO" id="GO:0016705">
    <property type="term" value="F:oxidoreductase activity, acting on paired donors, with incorporation or reduction of molecular oxygen"/>
    <property type="evidence" value="ECO:0007669"/>
    <property type="project" value="InterPro"/>
</dbReference>
<gene>
    <name evidence="3" type="primary">Aste57867_12660</name>
    <name evidence="2" type="ORF">As57867_012614</name>
    <name evidence="3" type="ORF">ASTE57867_12660</name>
</gene>
<reference evidence="2" key="2">
    <citation type="submission" date="2019-06" db="EMBL/GenBank/DDBJ databases">
        <title>Genomics analysis of Aphanomyces spp. identifies a new class of oomycete effector associated with host adaptation.</title>
        <authorList>
            <person name="Gaulin E."/>
        </authorList>
    </citation>
    <scope>NUCLEOTIDE SEQUENCE</scope>
    <source>
        <strain evidence="2">CBS 578.67</strain>
    </source>
</reference>
<dbReference type="GO" id="GO:0020037">
    <property type="term" value="F:heme binding"/>
    <property type="evidence" value="ECO:0007669"/>
    <property type="project" value="InterPro"/>
</dbReference>
<evidence type="ECO:0000313" key="2">
    <source>
        <dbReference type="EMBL" id="KAF0696591.1"/>
    </source>
</evidence>
<dbReference type="GO" id="GO:0005506">
    <property type="term" value="F:iron ion binding"/>
    <property type="evidence" value="ECO:0007669"/>
    <property type="project" value="InterPro"/>
</dbReference>
<evidence type="ECO:0000256" key="1">
    <source>
        <dbReference type="ARBA" id="ARBA00010617"/>
    </source>
</evidence>
<dbReference type="Gene3D" id="1.10.630.10">
    <property type="entry name" value="Cytochrome P450"/>
    <property type="match status" value="1"/>
</dbReference>
<sequence>MESRSPHSHKSHWNAVFGQYALVTRPGGGNSDDRPEEILPQAVFDIFYKMTNKWDPNTVSCDPEGMALFAHAKICMAAIGTRLALPLEWLWRLPLPHNLAVNHARDALQANMAIFIQACSAVLNDPTVDIESLDLCLLDYLVVSSIEHGTLSEDELVDQMLAFLIASIDATSNAITTLLNHVAHDLQVEATLRAELQTAFPGGKDTITSADALDQCTYLDWVVKESMREAPFAPAVTRSCVEACTIQRYAFKVGDTVFAHSAAASQDVDNFGAGETDLDQSCPDRHAELKC</sequence>
<dbReference type="Pfam" id="PF00067">
    <property type="entry name" value="p450"/>
    <property type="match status" value="1"/>
</dbReference>
<accession>A0A485KWI6</accession>
<dbReference type="PANTHER" id="PTHR24305:SF166">
    <property type="entry name" value="CYTOCHROME P450 12A4, MITOCHONDRIAL-RELATED"/>
    <property type="match status" value="1"/>
</dbReference>
<dbReference type="EMBL" id="CAADRA010005405">
    <property type="protein sequence ID" value="VFT89510.1"/>
    <property type="molecule type" value="Genomic_DNA"/>
</dbReference>
<protein>
    <submittedName>
        <fullName evidence="3">Aste57867_12660 protein</fullName>
    </submittedName>
</protein>
<dbReference type="PANTHER" id="PTHR24305">
    <property type="entry name" value="CYTOCHROME P450"/>
    <property type="match status" value="1"/>
</dbReference>
<dbReference type="OrthoDB" id="3945418at2759"/>